<feature type="transmembrane region" description="Helical" evidence="1">
    <location>
        <begin position="53"/>
        <end position="74"/>
    </location>
</feature>
<accession>A0A0K2GJB1</accession>
<keyword evidence="1" id="KW-1133">Transmembrane helix</keyword>
<name>A0A0K2GJB1_NITMO</name>
<evidence type="ECO:0000313" key="2">
    <source>
        <dbReference type="EMBL" id="ALA60939.1"/>
    </source>
</evidence>
<evidence type="ECO:0000313" key="3">
    <source>
        <dbReference type="Proteomes" id="UP000069205"/>
    </source>
</evidence>
<dbReference type="RefSeq" id="WP_053381713.1">
    <property type="nucleotide sequence ID" value="NZ_CP011801.1"/>
</dbReference>
<keyword evidence="1" id="KW-0812">Transmembrane</keyword>
<reference evidence="2 3" key="1">
    <citation type="journal article" date="2015" name="Proc. Natl. Acad. Sci. U.S.A.">
        <title>Expanded metabolic versatility of ubiquitous nitrite-oxidizing bacteria from the genus Nitrospira.</title>
        <authorList>
            <person name="Koch H."/>
            <person name="Lucker S."/>
            <person name="Albertsen M."/>
            <person name="Kitzinger K."/>
            <person name="Herbold C."/>
            <person name="Spieck E."/>
            <person name="Nielsen P.H."/>
            <person name="Wagner M."/>
            <person name="Daims H."/>
        </authorList>
    </citation>
    <scope>NUCLEOTIDE SEQUENCE [LARGE SCALE GENOMIC DNA]</scope>
    <source>
        <strain evidence="2 3">NSP M-1</strain>
    </source>
</reference>
<dbReference type="EMBL" id="CP011801">
    <property type="protein sequence ID" value="ALA60939.1"/>
    <property type="molecule type" value="Genomic_DNA"/>
</dbReference>
<evidence type="ECO:0008006" key="4">
    <source>
        <dbReference type="Google" id="ProtNLM"/>
    </source>
</evidence>
<dbReference type="OrthoDB" id="9816493at2"/>
<organism evidence="2 3">
    <name type="scientific">Nitrospira moscoviensis</name>
    <dbReference type="NCBI Taxonomy" id="42253"/>
    <lineage>
        <taxon>Bacteria</taxon>
        <taxon>Pseudomonadati</taxon>
        <taxon>Nitrospirota</taxon>
        <taxon>Nitrospiria</taxon>
        <taxon>Nitrospirales</taxon>
        <taxon>Nitrospiraceae</taxon>
        <taxon>Nitrospira</taxon>
    </lineage>
</organism>
<evidence type="ECO:0000256" key="1">
    <source>
        <dbReference type="SAM" id="Phobius"/>
    </source>
</evidence>
<protein>
    <recommendedName>
        <fullName evidence="4">DUF3619 family protein</fullName>
    </recommendedName>
</protein>
<dbReference type="PATRIC" id="fig|42253.5.peg.4503"/>
<dbReference type="STRING" id="42253.NITMOv2_4566"/>
<proteinExistence type="predicted"/>
<dbReference type="KEGG" id="nmv:NITMOv2_4566"/>
<keyword evidence="3" id="KW-1185">Reference proteome</keyword>
<sequence>MSHEFHPDAQAFVARAKAVLDRSVEDLDAAAARKLQRARVVALERRPKRGRRAAWIGGLAAASLAALALVLWLAPPAPERQAAVPLEDFELITSVENVELAEDLDFYHWLADDDTTG</sequence>
<dbReference type="AlphaFoldDB" id="A0A0K2GJB1"/>
<dbReference type="Proteomes" id="UP000069205">
    <property type="component" value="Chromosome"/>
</dbReference>
<keyword evidence="1" id="KW-0472">Membrane</keyword>
<gene>
    <name evidence="2" type="ORF">NITMOv2_4566</name>
</gene>